<sequence>MNFKWFITFTVVTFNAFHCTIAIPFFNADMAFEFFAKVADVRKNLTDTDANELVGQLFDWIKEISQLEFNTKEIIIEEFNKPMLLEDNEKIAEIIKEYKENVIQSTLNNIEILETIQEQIINKTWDSFDKSGQMKATLLRFSRNHQQSLPMMIRQIHKGIRRLMALKSLRLIHDPLKKCIEHMNVVIPAIDAVLEPMDNLDIIRIHRFLNKNALPLFHEYSRSLTDAKTVMETELKIVLKKIQDANALRGGQHR</sequence>
<evidence type="ECO:0000313" key="3">
    <source>
        <dbReference type="Proteomes" id="UP001214638"/>
    </source>
</evidence>
<gene>
    <name evidence="2" type="ORF">BdWA1_003362</name>
    <name evidence="1" type="ORF">BdWA1_003814</name>
</gene>
<organism evidence="2 3">
    <name type="scientific">Babesia duncani</name>
    <dbReference type="NCBI Taxonomy" id="323732"/>
    <lineage>
        <taxon>Eukaryota</taxon>
        <taxon>Sar</taxon>
        <taxon>Alveolata</taxon>
        <taxon>Apicomplexa</taxon>
        <taxon>Aconoidasida</taxon>
        <taxon>Piroplasmida</taxon>
        <taxon>Babesiidae</taxon>
        <taxon>Babesia</taxon>
    </lineage>
</organism>
<evidence type="ECO:0000313" key="1">
    <source>
        <dbReference type="EMBL" id="KAK2194722.1"/>
    </source>
</evidence>
<proteinExistence type="predicted"/>
<keyword evidence="3" id="KW-1185">Reference proteome</keyword>
<dbReference type="Proteomes" id="UP001214638">
    <property type="component" value="Unassembled WGS sequence"/>
</dbReference>
<dbReference type="EMBL" id="JALLKP010000005">
    <property type="protein sequence ID" value="KAK2195062.1"/>
    <property type="molecule type" value="Genomic_DNA"/>
</dbReference>
<dbReference type="RefSeq" id="XP_067801905.1">
    <property type="nucleotide sequence ID" value="XM_067948374.1"/>
</dbReference>
<evidence type="ECO:0000313" key="2">
    <source>
        <dbReference type="EMBL" id="KAK2195062.1"/>
    </source>
</evidence>
<comment type="caution">
    <text evidence="2">The sequence shown here is derived from an EMBL/GenBank/DDBJ whole genome shotgun (WGS) entry which is preliminary data.</text>
</comment>
<protein>
    <submittedName>
        <fullName evidence="2">Uncharacterized protein</fullName>
    </submittedName>
</protein>
<dbReference type="EMBL" id="JALLKP010000057">
    <property type="protein sequence ID" value="KAK2194722.1"/>
    <property type="molecule type" value="Genomic_DNA"/>
</dbReference>
<accession>A0AAD9PII1</accession>
<dbReference type="AlphaFoldDB" id="A0AAD9PII1"/>
<dbReference type="GeneID" id="94337659"/>
<reference evidence="2" key="1">
    <citation type="journal article" date="2023" name="Nat. Microbiol.">
        <title>Babesia duncani multi-omics identifies virulence factors and drug targets.</title>
        <authorList>
            <person name="Singh P."/>
            <person name="Lonardi S."/>
            <person name="Liang Q."/>
            <person name="Vydyam P."/>
            <person name="Khabirova E."/>
            <person name="Fang T."/>
            <person name="Gihaz S."/>
            <person name="Thekkiniath J."/>
            <person name="Munshi M."/>
            <person name="Abel S."/>
            <person name="Ciampossin L."/>
            <person name="Batugedara G."/>
            <person name="Gupta M."/>
            <person name="Lu X.M."/>
            <person name="Lenz T."/>
            <person name="Chakravarty S."/>
            <person name="Cornillot E."/>
            <person name="Hu Y."/>
            <person name="Ma W."/>
            <person name="Gonzalez L.M."/>
            <person name="Sanchez S."/>
            <person name="Estrada K."/>
            <person name="Sanchez-Flores A."/>
            <person name="Montero E."/>
            <person name="Harb O.S."/>
            <person name="Le Roch K.G."/>
            <person name="Mamoun C.B."/>
        </authorList>
    </citation>
    <scope>NUCLEOTIDE SEQUENCE</scope>
    <source>
        <strain evidence="2">WA1</strain>
    </source>
</reference>
<name>A0AAD9PII1_9APIC</name>
<dbReference type="KEGG" id="bdw:94337659"/>